<dbReference type="AlphaFoldDB" id="A0A6T8JN82"/>
<dbReference type="GO" id="GO:0006428">
    <property type="term" value="P:isoleucyl-tRNA aminoacylation"/>
    <property type="evidence" value="ECO:0007669"/>
    <property type="project" value="InterPro"/>
</dbReference>
<dbReference type="InterPro" id="IPR023585">
    <property type="entry name" value="Ile-tRNA-ligase_type1"/>
</dbReference>
<name>A0A6T8JN82_HEMAN</name>
<dbReference type="SUPFAM" id="SSF52374">
    <property type="entry name" value="Nucleotidylyl transferase"/>
    <property type="match status" value="1"/>
</dbReference>
<evidence type="ECO:0000259" key="14">
    <source>
        <dbReference type="Pfam" id="PF00133"/>
    </source>
</evidence>
<keyword evidence="5 11" id="KW-0547">Nucleotide-binding</keyword>
<organism evidence="16">
    <name type="scientific">Hemiselmis andersenii</name>
    <name type="common">Cryptophyte alga</name>
    <dbReference type="NCBI Taxonomy" id="464988"/>
    <lineage>
        <taxon>Eukaryota</taxon>
        <taxon>Cryptophyceae</taxon>
        <taxon>Cryptomonadales</taxon>
        <taxon>Hemiselmidaceae</taxon>
        <taxon>Hemiselmis</taxon>
    </lineage>
</organism>
<dbReference type="PROSITE" id="PS00178">
    <property type="entry name" value="AA_TRNA_LIGASE_I"/>
    <property type="match status" value="1"/>
</dbReference>
<dbReference type="Pfam" id="PF08264">
    <property type="entry name" value="Anticodon_1"/>
    <property type="match status" value="1"/>
</dbReference>
<evidence type="ECO:0000313" key="16">
    <source>
        <dbReference type="EMBL" id="CAD8741491.1"/>
    </source>
</evidence>
<dbReference type="InterPro" id="IPR014729">
    <property type="entry name" value="Rossmann-like_a/b/a_fold"/>
</dbReference>
<dbReference type="InterPro" id="IPR013155">
    <property type="entry name" value="M/V/L/I-tRNA-synth_anticd-bd"/>
</dbReference>
<dbReference type="InterPro" id="IPR009080">
    <property type="entry name" value="tRNAsynth_Ia_anticodon-bd"/>
</dbReference>
<dbReference type="GO" id="GO:0005739">
    <property type="term" value="C:mitochondrion"/>
    <property type="evidence" value="ECO:0007669"/>
    <property type="project" value="UniProtKB-SubCell"/>
</dbReference>
<evidence type="ECO:0000256" key="5">
    <source>
        <dbReference type="ARBA" id="ARBA00022741"/>
    </source>
</evidence>
<sequence length="1080" mass="120047">MRGVSFLCIVAIMGITMRSVSAFVPSVHRLATPSLGLGGRSLQAASPLRAGTRSSLPSGWGFSGRARLFHSTTMKAADAAAAAAPPKGKKKPGKSKEDSKYSKTVNLPETNFNQRANAVVREPELQAFWKDEKVYEKAYEDNTGSKFVLHDGPPYANGDLHIGHALNKILKDFINRYQILKGSKVKFVPGWDCHGLPIELKVLQSMKSAEKRELTPVKLRKKAASFARETVDKQMDSFKRYGVWGDWERPYLTLLPEYEAAQIKVFGEMVEGGHIYRGRKPVNWSPSSRTALAEAELEYPEGHVSRSLWAAFPVTMMSEALKEKAGGEDVRVAVWTTTPWTLPANLAVAVNERLDYALVKAPSGVCYIVAKDLVDNLSKKMQGEAEEEGGEKPPPPVLEEIAVFKGKELEGSIYKHPLYERESKVVIGGEYITTESGTGLVHTAPGHGVEDYQTGLKYNLDLLSPVDDGGLFTEEAGEDLKGKSVLGDGNQAVIDMMREAGALIKEEPYGHKYPYDWRTKKPTIFRATDQWFASVDSFRDQAMEEIAKVEFIPEKGRSRIESMVEGRSDWCISRQRNWGVPIPVFYHKETGEPLLTKESIDHVRKIVLDKGTDAWFEMDEADLLPPSHKDEADQWVKGKDTMDVWFDSGSSWAGVVQERGEDLAYPADMYLEGSDQHRGWFQSSLLTSVAAQGQAPYKTVLTHGFVLDEKGFKMSKSLGNVVDPKQIIEGGKNKKLEPPYGADVLRLWVSSVDYTGDVRVGSNIMKQISDSYRKIRNTLRYLLGNLYDFDPAKHAVSYDEMPSVDKWMLGKLAEVQSEVKEAFEKHQFYRASQCITQLVIGDLSNLYLDVAKDRLYISSPDDLSRRSCQTVLKVALEMLSTSIAPLMPHMAEDAWQNIPWDVDHKSVFQFGWPTLDYAPHDADKWATIREVRDDVNSAMELARRGGVVGANMEAKVVIHCGDNDELKALIKGSMQQDSILAYPSPVTVADDIRFILLASQVKLVDSADAVTDACGEEYTVGVKEGQTESGIVVGVAKADGKKCERCWFYDESVGEHEGQDGVCPRCGHAAAQHFKNATHT</sequence>
<keyword evidence="8 11" id="KW-0030">Aminoacyl-tRNA synthetase</keyword>
<evidence type="ECO:0000256" key="3">
    <source>
        <dbReference type="ARBA" id="ARBA00013165"/>
    </source>
</evidence>
<dbReference type="NCBIfam" id="TIGR00392">
    <property type="entry name" value="ileS"/>
    <property type="match status" value="1"/>
</dbReference>
<evidence type="ECO:0000256" key="13">
    <source>
        <dbReference type="SAM" id="SignalP"/>
    </source>
</evidence>
<reference evidence="16" key="1">
    <citation type="submission" date="2021-01" db="EMBL/GenBank/DDBJ databases">
        <authorList>
            <person name="Corre E."/>
            <person name="Pelletier E."/>
            <person name="Niang G."/>
            <person name="Scheremetjew M."/>
            <person name="Finn R."/>
            <person name="Kale V."/>
            <person name="Holt S."/>
            <person name="Cochrane G."/>
            <person name="Meng A."/>
            <person name="Brown T."/>
            <person name="Cohen L."/>
        </authorList>
    </citation>
    <scope>NUCLEOTIDE SEQUENCE</scope>
    <source>
        <strain evidence="16">CCMP441</strain>
        <strain evidence="17">CCMP644</strain>
    </source>
</reference>
<dbReference type="PRINTS" id="PR00984">
    <property type="entry name" value="TRNASYNTHILE"/>
</dbReference>
<evidence type="ECO:0000256" key="9">
    <source>
        <dbReference type="ARBA" id="ARBA00032665"/>
    </source>
</evidence>
<keyword evidence="4 11" id="KW-0436">Ligase</keyword>
<dbReference type="InterPro" id="IPR033708">
    <property type="entry name" value="Anticodon_Ile_BEm"/>
</dbReference>
<evidence type="ECO:0000259" key="15">
    <source>
        <dbReference type="Pfam" id="PF08264"/>
    </source>
</evidence>
<feature type="domain" description="Aminoacyl-tRNA synthetase class Ia" evidence="14">
    <location>
        <begin position="125"/>
        <end position="760"/>
    </location>
</feature>
<dbReference type="Gene3D" id="3.40.50.620">
    <property type="entry name" value="HUPs"/>
    <property type="match status" value="2"/>
</dbReference>
<comment type="catalytic activity">
    <reaction evidence="10">
        <text>tRNA(Ile) + L-isoleucine + ATP = L-isoleucyl-tRNA(Ile) + AMP + diphosphate</text>
        <dbReference type="Rhea" id="RHEA:11060"/>
        <dbReference type="Rhea" id="RHEA-COMP:9666"/>
        <dbReference type="Rhea" id="RHEA-COMP:9695"/>
        <dbReference type="ChEBI" id="CHEBI:30616"/>
        <dbReference type="ChEBI" id="CHEBI:33019"/>
        <dbReference type="ChEBI" id="CHEBI:58045"/>
        <dbReference type="ChEBI" id="CHEBI:78442"/>
        <dbReference type="ChEBI" id="CHEBI:78528"/>
        <dbReference type="ChEBI" id="CHEBI:456215"/>
        <dbReference type="EC" id="6.1.1.5"/>
    </reaction>
</comment>
<dbReference type="EC" id="6.1.1.5" evidence="3"/>
<dbReference type="Pfam" id="PF00133">
    <property type="entry name" value="tRNA-synt_1"/>
    <property type="match status" value="1"/>
</dbReference>
<dbReference type="FunFam" id="3.40.50.620:FF:000111">
    <property type="entry name" value="Mitochondrial isoleucyl-tRNA synthetase"/>
    <property type="match status" value="1"/>
</dbReference>
<dbReference type="SUPFAM" id="SSF50677">
    <property type="entry name" value="ValRS/IleRS/LeuRS editing domain"/>
    <property type="match status" value="1"/>
</dbReference>
<evidence type="ECO:0000256" key="10">
    <source>
        <dbReference type="ARBA" id="ARBA00048359"/>
    </source>
</evidence>
<evidence type="ECO:0000256" key="1">
    <source>
        <dbReference type="ARBA" id="ARBA00004173"/>
    </source>
</evidence>
<evidence type="ECO:0000256" key="12">
    <source>
        <dbReference type="SAM" id="MobiDB-lite"/>
    </source>
</evidence>
<accession>A0A6T8JN82</accession>
<dbReference type="SUPFAM" id="SSF47323">
    <property type="entry name" value="Anticodon-binding domain of a subclass of class I aminoacyl-tRNA synthetases"/>
    <property type="match status" value="1"/>
</dbReference>
<feature type="signal peptide" evidence="13">
    <location>
        <begin position="1"/>
        <end position="22"/>
    </location>
</feature>
<dbReference type="PANTHER" id="PTHR42765:SF1">
    <property type="entry name" value="ISOLEUCINE--TRNA LIGASE, MITOCHONDRIAL"/>
    <property type="match status" value="1"/>
</dbReference>
<proteinExistence type="inferred from homology"/>
<dbReference type="Gene3D" id="1.10.10.830">
    <property type="entry name" value="Ile-tRNA synthetase CP2 domain-like"/>
    <property type="match status" value="1"/>
</dbReference>
<dbReference type="GO" id="GO:0004822">
    <property type="term" value="F:isoleucine-tRNA ligase activity"/>
    <property type="evidence" value="ECO:0007669"/>
    <property type="project" value="UniProtKB-EC"/>
</dbReference>
<evidence type="ECO:0000256" key="6">
    <source>
        <dbReference type="ARBA" id="ARBA00022840"/>
    </source>
</evidence>
<dbReference type="CDD" id="cd00818">
    <property type="entry name" value="IleRS_core"/>
    <property type="match status" value="1"/>
</dbReference>
<keyword evidence="13" id="KW-0732">Signal</keyword>
<evidence type="ECO:0000256" key="7">
    <source>
        <dbReference type="ARBA" id="ARBA00022917"/>
    </source>
</evidence>
<dbReference type="Gene3D" id="1.10.730.20">
    <property type="match status" value="1"/>
</dbReference>
<dbReference type="EMBL" id="HBFX01009460">
    <property type="protein sequence ID" value="CAD8951092.1"/>
    <property type="molecule type" value="Transcribed_RNA"/>
</dbReference>
<dbReference type="Gene3D" id="3.90.740.10">
    <property type="entry name" value="Valyl/Leucyl/Isoleucyl-tRNA synthetase, editing domain"/>
    <property type="match status" value="1"/>
</dbReference>
<evidence type="ECO:0000256" key="4">
    <source>
        <dbReference type="ARBA" id="ARBA00022598"/>
    </source>
</evidence>
<gene>
    <name evidence="17" type="ORF">HAND00432_LOCUS5627</name>
    <name evidence="16" type="ORF">HAND1043_LOCUS7983</name>
</gene>
<keyword evidence="6 11" id="KW-0067">ATP-binding</keyword>
<evidence type="ECO:0000256" key="11">
    <source>
        <dbReference type="RuleBase" id="RU363035"/>
    </source>
</evidence>
<feature type="region of interest" description="Disordered" evidence="12">
    <location>
        <begin position="79"/>
        <end position="107"/>
    </location>
</feature>
<dbReference type="GO" id="GO:0002161">
    <property type="term" value="F:aminoacyl-tRNA deacylase activity"/>
    <property type="evidence" value="ECO:0007669"/>
    <property type="project" value="InterPro"/>
</dbReference>
<dbReference type="HAMAP" id="MF_02002">
    <property type="entry name" value="Ile_tRNA_synth_type1"/>
    <property type="match status" value="1"/>
</dbReference>
<dbReference type="FunFam" id="1.10.730.20:FF:000001">
    <property type="entry name" value="Isoleucine--tRNA ligase"/>
    <property type="match status" value="1"/>
</dbReference>
<evidence type="ECO:0000256" key="2">
    <source>
        <dbReference type="ARBA" id="ARBA00005594"/>
    </source>
</evidence>
<dbReference type="InterPro" id="IPR009008">
    <property type="entry name" value="Val/Leu/Ile-tRNA-synth_edit"/>
</dbReference>
<feature type="domain" description="Methionyl/Valyl/Leucyl/Isoleucyl-tRNA synthetase anticodon-binding" evidence="15">
    <location>
        <begin position="805"/>
        <end position="958"/>
    </location>
</feature>
<dbReference type="InterPro" id="IPR001412">
    <property type="entry name" value="aa-tRNA-synth_I_CS"/>
</dbReference>
<dbReference type="CDD" id="cd07960">
    <property type="entry name" value="Anticodon_Ia_Ile_BEm"/>
    <property type="match status" value="1"/>
</dbReference>
<dbReference type="EMBL" id="HBFK01013319">
    <property type="protein sequence ID" value="CAD8741491.1"/>
    <property type="molecule type" value="Transcribed_RNA"/>
</dbReference>
<comment type="subcellular location">
    <subcellularLocation>
        <location evidence="1">Mitochondrion</location>
    </subcellularLocation>
</comment>
<dbReference type="InterPro" id="IPR002300">
    <property type="entry name" value="aa-tRNA-synth_Ia"/>
</dbReference>
<comment type="similarity">
    <text evidence="2 11">Belongs to the class-I aminoacyl-tRNA synthetase family.</text>
</comment>
<evidence type="ECO:0000256" key="8">
    <source>
        <dbReference type="ARBA" id="ARBA00023146"/>
    </source>
</evidence>
<dbReference type="GO" id="GO:0000049">
    <property type="term" value="F:tRNA binding"/>
    <property type="evidence" value="ECO:0007669"/>
    <property type="project" value="InterPro"/>
</dbReference>
<keyword evidence="7 11" id="KW-0648">Protein biosynthesis</keyword>
<protein>
    <recommendedName>
        <fullName evidence="3">isoleucine--tRNA ligase</fullName>
        <ecNumber evidence="3">6.1.1.5</ecNumber>
    </recommendedName>
    <alternativeName>
        <fullName evidence="9">Isoleucyl-tRNA synthetase</fullName>
    </alternativeName>
</protein>
<evidence type="ECO:0000313" key="17">
    <source>
        <dbReference type="EMBL" id="CAD8951092.1"/>
    </source>
</evidence>
<dbReference type="PANTHER" id="PTHR42765">
    <property type="entry name" value="SOLEUCYL-TRNA SYNTHETASE"/>
    <property type="match status" value="1"/>
</dbReference>
<feature type="chain" id="PRO_5035585038" description="isoleucine--tRNA ligase" evidence="13">
    <location>
        <begin position="23"/>
        <end position="1080"/>
    </location>
</feature>
<dbReference type="GO" id="GO:0005524">
    <property type="term" value="F:ATP binding"/>
    <property type="evidence" value="ECO:0007669"/>
    <property type="project" value="UniProtKB-KW"/>
</dbReference>
<dbReference type="GO" id="GO:0032543">
    <property type="term" value="P:mitochondrial translation"/>
    <property type="evidence" value="ECO:0007669"/>
    <property type="project" value="TreeGrafter"/>
</dbReference>
<dbReference type="InterPro" id="IPR050081">
    <property type="entry name" value="Ile-tRNA_ligase"/>
</dbReference>
<dbReference type="InterPro" id="IPR002301">
    <property type="entry name" value="Ile-tRNA-ligase"/>
</dbReference>